<dbReference type="Gene3D" id="3.40.50.2300">
    <property type="match status" value="1"/>
</dbReference>
<evidence type="ECO:0000259" key="4">
    <source>
        <dbReference type="PROSITE" id="PS50110"/>
    </source>
</evidence>
<dbReference type="RefSeq" id="WP_087472124.1">
    <property type="nucleotide sequence ID" value="NZ_CP021383.1"/>
</dbReference>
<dbReference type="AlphaFoldDB" id="A0A1Y0HYV0"/>
<dbReference type="KEGG" id="cceu:CBR64_18915"/>
<dbReference type="GO" id="GO:0000976">
    <property type="term" value="F:transcription cis-regulatory region binding"/>
    <property type="evidence" value="ECO:0007669"/>
    <property type="project" value="TreeGrafter"/>
</dbReference>
<dbReference type="InterPro" id="IPR039420">
    <property type="entry name" value="WalR-like"/>
</dbReference>
<protein>
    <submittedName>
        <fullName evidence="6">DNA-binding response regulator</fullName>
    </submittedName>
</protein>
<sequence length="219" mass="23276">MAGVGVCEDDPAVRRAVAETLRRADHRVVLAHTGSEAMRVLGPGAGLDVLVIDIGLPDADGRDVCQALRAAGQTAPVLFLTARDTLTDLVSGFSAGGDDYLTKPFAVAELQVRVAALAQRRLATAPTTGLVLDPATFAVRYDVRACTLTPTEFRLLASLTARPGTVVRRRELVAAGWPMGAMVQENTIDSFVRRLRAKLASVGSPVRIETVRGVGYTLR</sequence>
<dbReference type="SMART" id="SM00862">
    <property type="entry name" value="Trans_reg_C"/>
    <property type="match status" value="1"/>
</dbReference>
<organism evidence="6 7">
    <name type="scientific">Cellulosimicrobium cellulans</name>
    <name type="common">Arthrobacter luteus</name>
    <dbReference type="NCBI Taxonomy" id="1710"/>
    <lineage>
        <taxon>Bacteria</taxon>
        <taxon>Bacillati</taxon>
        <taxon>Actinomycetota</taxon>
        <taxon>Actinomycetes</taxon>
        <taxon>Micrococcales</taxon>
        <taxon>Promicromonosporaceae</taxon>
        <taxon>Cellulosimicrobium</taxon>
    </lineage>
</organism>
<evidence type="ECO:0000256" key="1">
    <source>
        <dbReference type="ARBA" id="ARBA00023125"/>
    </source>
</evidence>
<evidence type="ECO:0000256" key="3">
    <source>
        <dbReference type="PROSITE-ProRule" id="PRU01091"/>
    </source>
</evidence>
<dbReference type="EMBL" id="CP021383">
    <property type="protein sequence ID" value="ARU53199.1"/>
    <property type="molecule type" value="Genomic_DNA"/>
</dbReference>
<evidence type="ECO:0000256" key="2">
    <source>
        <dbReference type="PROSITE-ProRule" id="PRU00169"/>
    </source>
</evidence>
<evidence type="ECO:0000313" key="7">
    <source>
        <dbReference type="Proteomes" id="UP000196228"/>
    </source>
</evidence>
<proteinExistence type="predicted"/>
<feature type="domain" description="OmpR/PhoB-type" evidence="5">
    <location>
        <begin position="119"/>
        <end position="219"/>
    </location>
</feature>
<name>A0A1Y0HYV0_CELCE</name>
<dbReference type="PROSITE" id="PS51755">
    <property type="entry name" value="OMPR_PHOB"/>
    <property type="match status" value="1"/>
</dbReference>
<dbReference type="GO" id="GO:0032993">
    <property type="term" value="C:protein-DNA complex"/>
    <property type="evidence" value="ECO:0007669"/>
    <property type="project" value="TreeGrafter"/>
</dbReference>
<dbReference type="CDD" id="cd00383">
    <property type="entry name" value="trans_reg_C"/>
    <property type="match status" value="1"/>
</dbReference>
<feature type="modified residue" description="4-aspartylphosphate" evidence="2">
    <location>
        <position position="53"/>
    </location>
</feature>
<dbReference type="Pfam" id="PF00072">
    <property type="entry name" value="Response_reg"/>
    <property type="match status" value="1"/>
</dbReference>
<dbReference type="PANTHER" id="PTHR48111">
    <property type="entry name" value="REGULATOR OF RPOS"/>
    <property type="match status" value="1"/>
</dbReference>
<dbReference type="GO" id="GO:0006355">
    <property type="term" value="P:regulation of DNA-templated transcription"/>
    <property type="evidence" value="ECO:0007669"/>
    <property type="project" value="InterPro"/>
</dbReference>
<keyword evidence="2" id="KW-0597">Phosphoprotein</keyword>
<evidence type="ECO:0000259" key="5">
    <source>
        <dbReference type="PROSITE" id="PS51755"/>
    </source>
</evidence>
<dbReference type="InterPro" id="IPR001867">
    <property type="entry name" value="OmpR/PhoB-type_DNA-bd"/>
</dbReference>
<dbReference type="PANTHER" id="PTHR48111:SF37">
    <property type="entry name" value="RESPONSE REGULATOR PROTEIN CARR"/>
    <property type="match status" value="1"/>
</dbReference>
<dbReference type="PROSITE" id="PS50110">
    <property type="entry name" value="RESPONSE_REGULATORY"/>
    <property type="match status" value="1"/>
</dbReference>
<dbReference type="InterPro" id="IPR001789">
    <property type="entry name" value="Sig_transdc_resp-reg_receiver"/>
</dbReference>
<dbReference type="SMART" id="SM00448">
    <property type="entry name" value="REC"/>
    <property type="match status" value="1"/>
</dbReference>
<dbReference type="GO" id="GO:0005829">
    <property type="term" value="C:cytosol"/>
    <property type="evidence" value="ECO:0007669"/>
    <property type="project" value="TreeGrafter"/>
</dbReference>
<dbReference type="GO" id="GO:0000156">
    <property type="term" value="F:phosphorelay response regulator activity"/>
    <property type="evidence" value="ECO:0007669"/>
    <property type="project" value="TreeGrafter"/>
</dbReference>
<dbReference type="Gene3D" id="1.10.10.10">
    <property type="entry name" value="Winged helix-like DNA-binding domain superfamily/Winged helix DNA-binding domain"/>
    <property type="match status" value="1"/>
</dbReference>
<dbReference type="Proteomes" id="UP000196228">
    <property type="component" value="Chromosome"/>
</dbReference>
<dbReference type="InterPro" id="IPR036388">
    <property type="entry name" value="WH-like_DNA-bd_sf"/>
</dbReference>
<dbReference type="SUPFAM" id="SSF52172">
    <property type="entry name" value="CheY-like"/>
    <property type="match status" value="1"/>
</dbReference>
<dbReference type="SUPFAM" id="SSF46894">
    <property type="entry name" value="C-terminal effector domain of the bipartite response regulators"/>
    <property type="match status" value="1"/>
</dbReference>
<dbReference type="InterPro" id="IPR011006">
    <property type="entry name" value="CheY-like_superfamily"/>
</dbReference>
<feature type="DNA-binding region" description="OmpR/PhoB-type" evidence="3">
    <location>
        <begin position="119"/>
        <end position="219"/>
    </location>
</feature>
<dbReference type="Gene3D" id="6.10.250.690">
    <property type="match status" value="1"/>
</dbReference>
<reference evidence="6 7" key="1">
    <citation type="submission" date="2017-05" db="EMBL/GenBank/DDBJ databases">
        <authorList>
            <person name="Song R."/>
            <person name="Chenine A.L."/>
            <person name="Ruprecht R.M."/>
        </authorList>
    </citation>
    <scope>NUCLEOTIDE SEQUENCE [LARGE SCALE GENOMIC DNA]</scope>
    <source>
        <strain evidence="6 7">PSBB019</strain>
    </source>
</reference>
<dbReference type="InterPro" id="IPR016032">
    <property type="entry name" value="Sig_transdc_resp-reg_C-effctor"/>
</dbReference>
<evidence type="ECO:0000313" key="6">
    <source>
        <dbReference type="EMBL" id="ARU53199.1"/>
    </source>
</evidence>
<feature type="domain" description="Response regulatory" evidence="4">
    <location>
        <begin position="3"/>
        <end position="118"/>
    </location>
</feature>
<dbReference type="OrthoDB" id="3473150at2"/>
<dbReference type="Pfam" id="PF00486">
    <property type="entry name" value="Trans_reg_C"/>
    <property type="match status" value="1"/>
</dbReference>
<keyword evidence="1 3" id="KW-0238">DNA-binding</keyword>
<accession>A0A1Y0HYV0</accession>
<gene>
    <name evidence="6" type="ORF">CBR64_18915</name>
</gene>